<dbReference type="InterPro" id="IPR007795">
    <property type="entry name" value="T7SS_EccB"/>
</dbReference>
<dbReference type="NCBIfam" id="TIGR03919">
    <property type="entry name" value="T7SS_EccB"/>
    <property type="match status" value="1"/>
</dbReference>
<dbReference type="Gene3D" id="3.30.2390.20">
    <property type="entry name" value="Type VII secretion system EccB, repeat 1 domain"/>
    <property type="match status" value="1"/>
</dbReference>
<dbReference type="AlphaFoldDB" id="A0A3E0HYS5"/>
<dbReference type="OrthoDB" id="3847604at2"/>
<proteinExistence type="predicted"/>
<feature type="transmembrane region" description="Helical" evidence="1">
    <location>
        <begin position="37"/>
        <end position="61"/>
    </location>
</feature>
<dbReference type="GO" id="GO:0005576">
    <property type="term" value="C:extracellular region"/>
    <property type="evidence" value="ECO:0007669"/>
    <property type="project" value="TreeGrafter"/>
</dbReference>
<dbReference type="Pfam" id="PF05108">
    <property type="entry name" value="T7SS_ESX1_EccB"/>
    <property type="match status" value="1"/>
</dbReference>
<gene>
    <name evidence="2" type="ORF">BCF44_10372</name>
</gene>
<evidence type="ECO:0000313" key="3">
    <source>
        <dbReference type="Proteomes" id="UP000256269"/>
    </source>
</evidence>
<keyword evidence="3" id="KW-1185">Reference proteome</keyword>
<evidence type="ECO:0000313" key="2">
    <source>
        <dbReference type="EMBL" id="REH51623.1"/>
    </source>
</evidence>
<dbReference type="InterPro" id="IPR044857">
    <property type="entry name" value="T7SS_EccB_R1"/>
</dbReference>
<accession>A0A3E0HYS5</accession>
<dbReference type="RefSeq" id="WP_116174234.1">
    <property type="nucleotide sequence ID" value="NZ_CP144375.1"/>
</dbReference>
<dbReference type="PANTHER" id="PTHR40765:SF2">
    <property type="entry name" value="ESX-2 SECRETION SYSTEM ATPASE ECCB2"/>
    <property type="match status" value="1"/>
</dbReference>
<evidence type="ECO:0000256" key="1">
    <source>
        <dbReference type="SAM" id="Phobius"/>
    </source>
</evidence>
<dbReference type="PANTHER" id="PTHR40765">
    <property type="entry name" value="ESX-2 SECRETION SYSTEM ATPASE ECCB2"/>
    <property type="match status" value="1"/>
</dbReference>
<keyword evidence="1" id="KW-1133">Transmembrane helix</keyword>
<protein>
    <submittedName>
        <fullName evidence="2">Type VII secretion protein EccB</fullName>
    </submittedName>
</protein>
<organism evidence="2 3">
    <name type="scientific">Kutzneria buriramensis</name>
    <dbReference type="NCBI Taxonomy" id="1045776"/>
    <lineage>
        <taxon>Bacteria</taxon>
        <taxon>Bacillati</taxon>
        <taxon>Actinomycetota</taxon>
        <taxon>Actinomycetes</taxon>
        <taxon>Pseudonocardiales</taxon>
        <taxon>Pseudonocardiaceae</taxon>
        <taxon>Kutzneria</taxon>
    </lineage>
</organism>
<comment type="caution">
    <text evidence="2">The sequence shown here is derived from an EMBL/GenBank/DDBJ whole genome shotgun (WGS) entry which is preliminary data.</text>
</comment>
<reference evidence="2 3" key="1">
    <citation type="submission" date="2018-08" db="EMBL/GenBank/DDBJ databases">
        <title>Genomic Encyclopedia of Archaeal and Bacterial Type Strains, Phase II (KMG-II): from individual species to whole genera.</title>
        <authorList>
            <person name="Goeker M."/>
        </authorList>
    </citation>
    <scope>NUCLEOTIDE SEQUENCE [LARGE SCALE GENOMIC DNA]</scope>
    <source>
        <strain evidence="2 3">DSM 45791</strain>
    </source>
</reference>
<keyword evidence="1" id="KW-0472">Membrane</keyword>
<keyword evidence="1" id="KW-0812">Transmembrane</keyword>
<sequence>MWTQRDQIQAYQFLRRRLVSALVAADANHPVSPSRRLVLGVAIGAGAGLLVTAVFGVLGVINPTGDADWRQGGQVIVEQETGARFILGQDKVLHPVLNFASARLLAGGNGDKTVTVPAATLASVSRGPAYGIPGAPDSIPSTDHLLGAAFTTCTSASADQPAGVEPVSTVVLGPVSGGTPEPAGQGLLVQAHSGARYLITAGRRYALPDAAAVTALGYDGLPFVPVADAWLDTVPAGQSLALIKVDESGAPGPAIGGNPTRVGQVLQADNGGFYLVRKDSVQAVTQTEQKLVTGNPLNAGTRTIQVTTAQVNSAPRANGSTVDENVGGYPVKVPQVVATVPATITLCANGSKVTVSRDVPLPADAHPMAVSKTDARGVQNVYVPPGSGALVKDRANAVYLITDTGSRYPVADDESVKALGYGGVSAPTVDTSLLALLPKGPALGRSAATQPAPAN</sequence>
<dbReference type="EMBL" id="QUNO01000003">
    <property type="protein sequence ID" value="REH51623.1"/>
    <property type="molecule type" value="Genomic_DNA"/>
</dbReference>
<name>A0A3E0HYS5_9PSEU</name>
<dbReference type="Proteomes" id="UP000256269">
    <property type="component" value="Unassembled WGS sequence"/>
</dbReference>